<evidence type="ECO:0000256" key="7">
    <source>
        <dbReference type="ARBA" id="ARBA00022777"/>
    </source>
</evidence>
<dbReference type="EMBL" id="JALDAW010000023">
    <property type="protein sequence ID" value="MDY5169524.1"/>
    <property type="molecule type" value="Genomic_DNA"/>
</dbReference>
<dbReference type="RefSeq" id="WP_022937041.1">
    <property type="nucleotide sequence ID" value="NZ_BAABZA010000001.1"/>
</dbReference>
<dbReference type="AlphaFoldDB" id="A0A2V2FCZ0"/>
<dbReference type="OrthoDB" id="1650726at2"/>
<keyword evidence="3" id="KW-0963">Cytoplasm</keyword>
<evidence type="ECO:0000256" key="3">
    <source>
        <dbReference type="ARBA" id="ARBA00022490"/>
    </source>
</evidence>
<reference evidence="10 11" key="1">
    <citation type="submission" date="2018-05" db="EMBL/GenBank/DDBJ databases">
        <title>Genomic Encyclopedia of Type Strains, Phase IV (KMG-IV): sequencing the most valuable type-strain genomes for metagenomic binning, comparative biology and taxonomic classification.</title>
        <authorList>
            <person name="Goeker M."/>
        </authorList>
    </citation>
    <scope>NUCLEOTIDE SEQUENCE [LARGE SCALE GENOMIC DNA]</scope>
    <source>
        <strain evidence="10 11">JC118</strain>
    </source>
</reference>
<dbReference type="STRING" id="1034346.GCA_000313565_00732"/>
<organism evidence="10 11">
    <name type="scientific">Dielma fastidiosa</name>
    <dbReference type="NCBI Taxonomy" id="1034346"/>
    <lineage>
        <taxon>Bacteria</taxon>
        <taxon>Bacillati</taxon>
        <taxon>Bacillota</taxon>
        <taxon>Erysipelotrichia</taxon>
        <taxon>Erysipelotrichales</taxon>
        <taxon>Erysipelotrichaceae</taxon>
        <taxon>Dielma</taxon>
    </lineage>
</organism>
<keyword evidence="5" id="KW-0808">Transferase</keyword>
<evidence type="ECO:0000313" key="11">
    <source>
        <dbReference type="Proteomes" id="UP000247612"/>
    </source>
</evidence>
<dbReference type="GO" id="GO:0008982">
    <property type="term" value="F:protein-N(PI)-phosphohistidine-sugar phosphotransferase activity"/>
    <property type="evidence" value="ECO:0007669"/>
    <property type="project" value="InterPro"/>
</dbReference>
<evidence type="ECO:0000256" key="2">
    <source>
        <dbReference type="ARBA" id="ARBA00022448"/>
    </source>
</evidence>
<keyword evidence="11" id="KW-1185">Reference proteome</keyword>
<protein>
    <submittedName>
        <fullName evidence="9">PTS sugar transporter subunit IIB</fullName>
    </submittedName>
    <submittedName>
        <fullName evidence="10">PTS system mannose-specific IIB component/D-glucosaminate-specific PTS system IIB component</fullName>
    </submittedName>
</protein>
<gene>
    <name evidence="10" type="ORF">DES51_105140</name>
    <name evidence="9" type="ORF">MQE39_15490</name>
</gene>
<evidence type="ECO:0000313" key="9">
    <source>
        <dbReference type="EMBL" id="MDY5169524.1"/>
    </source>
</evidence>
<dbReference type="GO" id="GO:0009401">
    <property type="term" value="P:phosphoenolpyruvate-dependent sugar phosphotransferase system"/>
    <property type="evidence" value="ECO:0007669"/>
    <property type="project" value="UniProtKB-KW"/>
</dbReference>
<dbReference type="Pfam" id="PF03830">
    <property type="entry name" value="PTSIIB_sorb"/>
    <property type="match status" value="1"/>
</dbReference>
<dbReference type="Proteomes" id="UP001276902">
    <property type="component" value="Unassembled WGS sequence"/>
</dbReference>
<keyword evidence="4 9" id="KW-0762">Sugar transport</keyword>
<evidence type="ECO:0000256" key="5">
    <source>
        <dbReference type="ARBA" id="ARBA00022679"/>
    </source>
</evidence>
<evidence type="ECO:0000259" key="8">
    <source>
        <dbReference type="PROSITE" id="PS51101"/>
    </source>
</evidence>
<accession>A0A2V2FCZ0</accession>
<evidence type="ECO:0000256" key="6">
    <source>
        <dbReference type="ARBA" id="ARBA00022683"/>
    </source>
</evidence>
<evidence type="ECO:0000256" key="4">
    <source>
        <dbReference type="ARBA" id="ARBA00022597"/>
    </source>
</evidence>
<comment type="subcellular location">
    <subcellularLocation>
        <location evidence="1">Cytoplasm</location>
    </subcellularLocation>
</comment>
<dbReference type="GO" id="GO:0016301">
    <property type="term" value="F:kinase activity"/>
    <property type="evidence" value="ECO:0007669"/>
    <property type="project" value="UniProtKB-KW"/>
</dbReference>
<keyword evidence="7" id="KW-0418">Kinase</keyword>
<dbReference type="GeneID" id="94440222"/>
<evidence type="ECO:0000313" key="10">
    <source>
        <dbReference type="EMBL" id="PXX79666.1"/>
    </source>
</evidence>
<sequence>MAKIGLVRIDSRLIHGQVCTQWLYRTKSKKVYIIDDQSAKDPFLSQLFSMACPVGVELETISCEEAGRRWQANQLGEVEPIFILFKDVPNAYRAYMAGFNYPELQVGGIGGGFGRKIVMGPISFDDEDARMMNEMAKAGLKAYFQPVPDDKEVSWQDVKAKHYPNL</sequence>
<comment type="caution">
    <text evidence="10">The sequence shown here is derived from an EMBL/GenBank/DDBJ whole genome shotgun (WGS) entry which is preliminary data.</text>
</comment>
<keyword evidence="2" id="KW-0813">Transport</keyword>
<dbReference type="GO" id="GO:0005737">
    <property type="term" value="C:cytoplasm"/>
    <property type="evidence" value="ECO:0007669"/>
    <property type="project" value="UniProtKB-SubCell"/>
</dbReference>
<dbReference type="InterPro" id="IPR036667">
    <property type="entry name" value="PTS_IIB_sorbose-sp_sf"/>
</dbReference>
<proteinExistence type="predicted"/>
<dbReference type="EMBL" id="QJKH01000005">
    <property type="protein sequence ID" value="PXX79666.1"/>
    <property type="molecule type" value="Genomic_DNA"/>
</dbReference>
<reference evidence="9" key="2">
    <citation type="submission" date="2022-03" db="EMBL/GenBank/DDBJ databases">
        <title>First case of bacteraemia caused by Dielma fastidiosa in a patient hospitalised with diverticulitis.</title>
        <authorList>
            <person name="Forman-Ankjaer B."/>
            <person name="Hvid-Jensen F."/>
            <person name="Kobel C.M."/>
            <person name="Greve T."/>
        </authorList>
    </citation>
    <scope>NUCLEOTIDE SEQUENCE</scope>
    <source>
        <strain evidence="9">AUH_DF_2021</strain>
    </source>
</reference>
<dbReference type="SUPFAM" id="SSF52728">
    <property type="entry name" value="PTS IIb component"/>
    <property type="match status" value="1"/>
</dbReference>
<dbReference type="Gene3D" id="3.40.35.10">
    <property type="entry name" value="Phosphotransferase system, sorbose subfamily IIB component"/>
    <property type="match status" value="1"/>
</dbReference>
<evidence type="ECO:0000256" key="1">
    <source>
        <dbReference type="ARBA" id="ARBA00004496"/>
    </source>
</evidence>
<dbReference type="InterPro" id="IPR004720">
    <property type="entry name" value="PTS_IIB_sorbose-sp"/>
</dbReference>
<keyword evidence="6" id="KW-0598">Phosphotransferase system</keyword>
<dbReference type="Proteomes" id="UP000247612">
    <property type="component" value="Unassembled WGS sequence"/>
</dbReference>
<dbReference type="PROSITE" id="PS51101">
    <property type="entry name" value="PTS_EIIB_TYPE_4"/>
    <property type="match status" value="1"/>
</dbReference>
<feature type="domain" description="PTS EIIB type-4" evidence="8">
    <location>
        <begin position="1"/>
        <end position="166"/>
    </location>
</feature>
<name>A0A2V2FCZ0_9FIRM</name>